<dbReference type="Pfam" id="PF13649">
    <property type="entry name" value="Methyltransf_25"/>
    <property type="match status" value="1"/>
</dbReference>
<feature type="domain" description="Methyltransferase" evidence="1">
    <location>
        <begin position="52"/>
        <end position="141"/>
    </location>
</feature>
<dbReference type="InterPro" id="IPR041698">
    <property type="entry name" value="Methyltransf_25"/>
</dbReference>
<dbReference type="Gene3D" id="3.40.50.150">
    <property type="entry name" value="Vaccinia Virus protein VP39"/>
    <property type="match status" value="1"/>
</dbReference>
<evidence type="ECO:0000313" key="2">
    <source>
        <dbReference type="EMBL" id="CAF9913560.1"/>
    </source>
</evidence>
<evidence type="ECO:0000313" key="3">
    <source>
        <dbReference type="Proteomes" id="UP000664534"/>
    </source>
</evidence>
<dbReference type="InterPro" id="IPR029063">
    <property type="entry name" value="SAM-dependent_MTases_sf"/>
</dbReference>
<evidence type="ECO:0000259" key="1">
    <source>
        <dbReference type="Pfam" id="PF13649"/>
    </source>
</evidence>
<dbReference type="AlphaFoldDB" id="A0A8H3EXR6"/>
<dbReference type="SUPFAM" id="SSF53335">
    <property type="entry name" value="S-adenosyl-L-methionine-dependent methyltransferases"/>
    <property type="match status" value="1"/>
</dbReference>
<reference evidence="2" key="1">
    <citation type="submission" date="2021-03" db="EMBL/GenBank/DDBJ databases">
        <authorList>
            <person name="Tagirdzhanova G."/>
        </authorList>
    </citation>
    <scope>NUCLEOTIDE SEQUENCE</scope>
</reference>
<accession>A0A8H3EXR6</accession>
<proteinExistence type="predicted"/>
<dbReference type="OrthoDB" id="417697at2759"/>
<name>A0A8H3EXR6_9LECA</name>
<comment type="caution">
    <text evidence="2">The sequence shown here is derived from an EMBL/GenBank/DDBJ whole genome shotgun (WGS) entry which is preliminary data.</text>
</comment>
<protein>
    <recommendedName>
        <fullName evidence="1">Methyltransferase domain-containing protein</fullName>
    </recommendedName>
</protein>
<dbReference type="Proteomes" id="UP000664534">
    <property type="component" value="Unassembled WGS sequence"/>
</dbReference>
<dbReference type="EMBL" id="CAJPDT010000012">
    <property type="protein sequence ID" value="CAF9913560.1"/>
    <property type="molecule type" value="Genomic_DNA"/>
</dbReference>
<gene>
    <name evidence="2" type="ORF">IMSHALPRED_001381</name>
</gene>
<keyword evidence="3" id="KW-1185">Reference proteome</keyword>
<dbReference type="CDD" id="cd02440">
    <property type="entry name" value="AdoMet_MTases"/>
    <property type="match status" value="1"/>
</dbReference>
<sequence>MDQTNSQDSYVFARNYKASARLDLQHHLWRSQVNYLLHPSIPLSLSSPALRVADVGTGTGTWLLDLARQLPPTAQLQGFDIDISQCPPKSWLPPNVTMRALDALEDLAADLVGKFDIVHVRLFMFVVEEPTLLLRNVVRMLSMLAMPLSLALASLALSLLWKSRLEPDGWLQWEEYDNETAHTIKAHPGADSSAFDALFQKFAALSRKTKPLWVKTLHKDCEQQGLVDVNVFHHATSLERLPSMTDLFMMGWEELIGMVKDEEKAAELKNLFPRAVAETRRGLGYDMDRVTVVAKKGAS</sequence>
<organism evidence="2 3">
    <name type="scientific">Imshaugia aleurites</name>
    <dbReference type="NCBI Taxonomy" id="172621"/>
    <lineage>
        <taxon>Eukaryota</taxon>
        <taxon>Fungi</taxon>
        <taxon>Dikarya</taxon>
        <taxon>Ascomycota</taxon>
        <taxon>Pezizomycotina</taxon>
        <taxon>Lecanoromycetes</taxon>
        <taxon>OSLEUM clade</taxon>
        <taxon>Lecanoromycetidae</taxon>
        <taxon>Lecanorales</taxon>
        <taxon>Lecanorineae</taxon>
        <taxon>Parmeliaceae</taxon>
        <taxon>Imshaugia</taxon>
    </lineage>
</organism>